<name>A0A914Z713_9BILA</name>
<dbReference type="WBParaSite" id="PSU_v2.g7686.t1">
    <property type="protein sequence ID" value="PSU_v2.g7686.t1"/>
    <property type="gene ID" value="PSU_v2.g7686"/>
</dbReference>
<reference evidence="2" key="1">
    <citation type="submission" date="2022-11" db="UniProtKB">
        <authorList>
            <consortium name="WormBaseParasite"/>
        </authorList>
    </citation>
    <scope>IDENTIFICATION</scope>
</reference>
<protein>
    <submittedName>
        <fullName evidence="2">Uncharacterized protein</fullName>
    </submittedName>
</protein>
<dbReference type="Proteomes" id="UP000887577">
    <property type="component" value="Unplaced"/>
</dbReference>
<sequence>MKNEKFKDVKKGGNQVVKRIGNTSESVLYTAKRYDIKLPVKGAVNVYDKTVKAANGKATWAFRIDTPHKGAPTYHM</sequence>
<dbReference type="AlphaFoldDB" id="A0A914Z713"/>
<organism evidence="1 2">
    <name type="scientific">Panagrolaimus superbus</name>
    <dbReference type="NCBI Taxonomy" id="310955"/>
    <lineage>
        <taxon>Eukaryota</taxon>
        <taxon>Metazoa</taxon>
        <taxon>Ecdysozoa</taxon>
        <taxon>Nematoda</taxon>
        <taxon>Chromadorea</taxon>
        <taxon>Rhabditida</taxon>
        <taxon>Tylenchina</taxon>
        <taxon>Panagrolaimomorpha</taxon>
        <taxon>Panagrolaimoidea</taxon>
        <taxon>Panagrolaimidae</taxon>
        <taxon>Panagrolaimus</taxon>
    </lineage>
</organism>
<proteinExistence type="predicted"/>
<accession>A0A914Z713</accession>
<evidence type="ECO:0000313" key="2">
    <source>
        <dbReference type="WBParaSite" id="PSU_v2.g7686.t1"/>
    </source>
</evidence>
<keyword evidence="1" id="KW-1185">Reference proteome</keyword>
<evidence type="ECO:0000313" key="1">
    <source>
        <dbReference type="Proteomes" id="UP000887577"/>
    </source>
</evidence>